<reference evidence="1 2" key="1">
    <citation type="submission" date="2018-06" db="EMBL/GenBank/DDBJ databases">
        <title>Sphaerisporangium craniellae sp. nov., isolated from a marine sponge in the South China Sea.</title>
        <authorList>
            <person name="Li L."/>
        </authorList>
    </citation>
    <scope>NUCLEOTIDE SEQUENCE [LARGE SCALE GENOMIC DNA]</scope>
    <source>
        <strain evidence="1 2">LHW63015</strain>
    </source>
</reference>
<dbReference type="Proteomes" id="UP000253303">
    <property type="component" value="Unassembled WGS sequence"/>
</dbReference>
<sequence length="102" mass="11104">MSCVRDVARLEATRAEPDRAASVRLWDTSGRGSVWVSRGHWTAFLAAVRAGELLPERGTVPGSVRLPLGDLFSGYVVSVLITSEQAWEAFQLAVINGDFDDI</sequence>
<gene>
    <name evidence="1" type="ORF">DP939_34945</name>
</gene>
<evidence type="ECO:0000313" key="2">
    <source>
        <dbReference type="Proteomes" id="UP000253303"/>
    </source>
</evidence>
<name>A0A366LPX1_9ACTN</name>
<dbReference type="AlphaFoldDB" id="A0A366LPX1"/>
<proteinExistence type="predicted"/>
<evidence type="ECO:0000313" key="1">
    <source>
        <dbReference type="EMBL" id="RBQ15573.1"/>
    </source>
</evidence>
<protein>
    <submittedName>
        <fullName evidence="1">Uncharacterized protein</fullName>
    </submittedName>
</protein>
<comment type="caution">
    <text evidence="1">The sequence shown here is derived from an EMBL/GenBank/DDBJ whole genome shotgun (WGS) entry which is preliminary data.</text>
</comment>
<keyword evidence="2" id="KW-1185">Reference proteome</keyword>
<dbReference type="EMBL" id="QMEY01000022">
    <property type="protein sequence ID" value="RBQ15573.1"/>
    <property type="molecule type" value="Genomic_DNA"/>
</dbReference>
<organism evidence="1 2">
    <name type="scientific">Spongiactinospora rosea</name>
    <dbReference type="NCBI Taxonomy" id="2248750"/>
    <lineage>
        <taxon>Bacteria</taxon>
        <taxon>Bacillati</taxon>
        <taxon>Actinomycetota</taxon>
        <taxon>Actinomycetes</taxon>
        <taxon>Streptosporangiales</taxon>
        <taxon>Streptosporangiaceae</taxon>
        <taxon>Spongiactinospora</taxon>
    </lineage>
</organism>
<accession>A0A366LPX1</accession>